<accession>A0A8J3U9B7</accession>
<dbReference type="Proteomes" id="UP000650628">
    <property type="component" value="Unassembled WGS sequence"/>
</dbReference>
<gene>
    <name evidence="2" type="ORF">Pmi06nite_83620</name>
</gene>
<dbReference type="RefSeq" id="WP_203958689.1">
    <property type="nucleotide sequence ID" value="NZ_BOOO01000065.1"/>
</dbReference>
<sequence length="334" mass="36554">MKAPRKLRRVLTIAAVLLAALVTALPAYADPPGGGGGGDTGAGGGGNNFYAWVKAQVEYGGTGYDGTPDTPVSGGYDPPHCWYQPQYDYDEMFDWVGNNYRVWRRMGPEDQRDAHEWYEKTLAEIKPHEGETDKVFWFITDDGTDAGWDCFTRTTEYWVYRATEPPIDREDLLIDRGDLALMARANLTLPPPRPVTLNPPEGPGGYRTYVGLETMVNVPEAGQLEVTAHIPGVAYLTATVTAEPTYVTIEATGNYDDKRDHVARCPKYASGMDPKTGCYLRFTRASIGGPYTITVTQHWHVTSDVQAAGIDEDTGAPSEPVPVVVDEIQSVANG</sequence>
<dbReference type="EMBL" id="BOOO01000065">
    <property type="protein sequence ID" value="GII34920.1"/>
    <property type="molecule type" value="Genomic_DNA"/>
</dbReference>
<protein>
    <recommendedName>
        <fullName evidence="4">Enoyl reductase</fullName>
    </recommendedName>
</protein>
<evidence type="ECO:0000313" key="3">
    <source>
        <dbReference type="Proteomes" id="UP000650628"/>
    </source>
</evidence>
<proteinExistence type="predicted"/>
<dbReference type="AlphaFoldDB" id="A0A8J3U9B7"/>
<evidence type="ECO:0008006" key="4">
    <source>
        <dbReference type="Google" id="ProtNLM"/>
    </source>
</evidence>
<feature type="chain" id="PRO_5035230559" description="Enoyl reductase" evidence="1">
    <location>
        <begin position="30"/>
        <end position="334"/>
    </location>
</feature>
<evidence type="ECO:0000256" key="1">
    <source>
        <dbReference type="SAM" id="SignalP"/>
    </source>
</evidence>
<evidence type="ECO:0000313" key="2">
    <source>
        <dbReference type="EMBL" id="GII34920.1"/>
    </source>
</evidence>
<comment type="caution">
    <text evidence="2">The sequence shown here is derived from an EMBL/GenBank/DDBJ whole genome shotgun (WGS) entry which is preliminary data.</text>
</comment>
<feature type="signal peptide" evidence="1">
    <location>
        <begin position="1"/>
        <end position="29"/>
    </location>
</feature>
<organism evidence="2 3">
    <name type="scientific">Planotetraspora mira</name>
    <dbReference type="NCBI Taxonomy" id="58121"/>
    <lineage>
        <taxon>Bacteria</taxon>
        <taxon>Bacillati</taxon>
        <taxon>Actinomycetota</taxon>
        <taxon>Actinomycetes</taxon>
        <taxon>Streptosporangiales</taxon>
        <taxon>Streptosporangiaceae</taxon>
        <taxon>Planotetraspora</taxon>
    </lineage>
</organism>
<name>A0A8J3U9B7_9ACTN</name>
<keyword evidence="3" id="KW-1185">Reference proteome</keyword>
<keyword evidence="1" id="KW-0732">Signal</keyword>
<reference evidence="2 3" key="1">
    <citation type="submission" date="2021-01" db="EMBL/GenBank/DDBJ databases">
        <title>Whole genome shotgun sequence of Planotetraspora mira NBRC 15435.</title>
        <authorList>
            <person name="Komaki H."/>
            <person name="Tamura T."/>
        </authorList>
    </citation>
    <scope>NUCLEOTIDE SEQUENCE [LARGE SCALE GENOMIC DNA]</scope>
    <source>
        <strain evidence="2 3">NBRC 15435</strain>
    </source>
</reference>